<sequence>MAEAHISLPRAAAEGLRVACPDTLAGLVAEVAGILADPAVAEEEIARALARGLFAVAGRVRLPWLAAEARLPFGPGQGDAALPADLQHGPTDAFLLPGRCRVRVLPDLATLRRSVRYGARGRIRVAAAGAGRLFVRPVPVTAVEVVLSYHRLPDTLVAPSDRPACLPPHLAGPLLVSFACRECFERLEEGAGGKKIQTTAYGVRFDAALAELLALCRPSVFQDEPVDLPVVGESSYAFGEDWP</sequence>
<dbReference type="Pfam" id="PF24175">
    <property type="entry name" value="SU10_adaptor"/>
    <property type="match status" value="1"/>
</dbReference>
<dbReference type="HOGENOM" id="CLU_1154977_0_0_7"/>
<evidence type="ECO:0000313" key="2">
    <source>
        <dbReference type="Proteomes" id="UP000004662"/>
    </source>
</evidence>
<dbReference type="RefSeq" id="WP_009182375.1">
    <property type="nucleotide sequence ID" value="NZ_CM001368.1"/>
</dbReference>
<name>G7Q766_9BACT</name>
<evidence type="ECO:0000313" key="1">
    <source>
        <dbReference type="EMBL" id="EHJ49023.1"/>
    </source>
</evidence>
<keyword evidence="2" id="KW-1185">Reference proteome</keyword>
<dbReference type="eggNOG" id="ENOG50317S8">
    <property type="taxonomic scope" value="Bacteria"/>
</dbReference>
<dbReference type="AlphaFoldDB" id="G7Q766"/>
<proteinExistence type="predicted"/>
<protein>
    <submittedName>
        <fullName evidence="1">Uncharacterized protein</fullName>
    </submittedName>
</protein>
<dbReference type="OrthoDB" id="5452818at2"/>
<dbReference type="EMBL" id="CM001368">
    <property type="protein sequence ID" value="EHJ49023.1"/>
    <property type="molecule type" value="Genomic_DNA"/>
</dbReference>
<organism evidence="1 2">
    <name type="scientific">Solidesulfovibrio carbinoliphilus subsp. oakridgensis</name>
    <dbReference type="NCBI Taxonomy" id="694327"/>
    <lineage>
        <taxon>Bacteria</taxon>
        <taxon>Pseudomonadati</taxon>
        <taxon>Thermodesulfobacteriota</taxon>
        <taxon>Desulfovibrionia</taxon>
        <taxon>Desulfovibrionales</taxon>
        <taxon>Desulfovibrionaceae</taxon>
        <taxon>Solidesulfovibrio</taxon>
    </lineage>
</organism>
<accession>G7Q766</accession>
<dbReference type="InterPro" id="IPR056209">
    <property type="entry name" value="SU10_adaptor"/>
</dbReference>
<dbReference type="STRING" id="694327.DFW101_3023"/>
<dbReference type="Proteomes" id="UP000004662">
    <property type="component" value="Chromosome"/>
</dbReference>
<reference evidence="2" key="1">
    <citation type="journal article" date="2015" name="Genome Announc.">
        <title>High-Quality Draft Genome Sequence of Desulfovibrio carbinoliphilus FW-101-2B, an Organic Acid-Oxidizing Sulfate-Reducing Bacterium Isolated from Uranium(VI)-Contaminated Groundwater.</title>
        <authorList>
            <person name="Ramsay B.D."/>
            <person name="Hwang C."/>
            <person name="Woo H.L."/>
            <person name="Carroll S.L."/>
            <person name="Lucas S."/>
            <person name="Han J."/>
            <person name="Lapidus A.L."/>
            <person name="Cheng J.F."/>
            <person name="Goodwin L.A."/>
            <person name="Pitluck S."/>
            <person name="Peters L."/>
            <person name="Chertkov O."/>
            <person name="Held B."/>
            <person name="Detter J.C."/>
            <person name="Han C.S."/>
            <person name="Tapia R."/>
            <person name="Land M.L."/>
            <person name="Hauser L.J."/>
            <person name="Kyrpides N.C."/>
            <person name="Ivanova N.N."/>
            <person name="Mikhailova N."/>
            <person name="Pagani I."/>
            <person name="Woyke T."/>
            <person name="Arkin A.P."/>
            <person name="Dehal P."/>
            <person name="Chivian D."/>
            <person name="Criddle C.S."/>
            <person name="Wu W."/>
            <person name="Chakraborty R."/>
            <person name="Hazen T.C."/>
            <person name="Fields M.W."/>
        </authorList>
    </citation>
    <scope>NUCLEOTIDE SEQUENCE [LARGE SCALE GENOMIC DNA]</scope>
    <source>
        <strain evidence="2">FW-101-2B</strain>
    </source>
</reference>
<gene>
    <name evidence="1" type="ORF">DFW101_3023</name>
</gene>